<name>F9VCM7_LACGL</name>
<gene>
    <name evidence="1" type="ordered locus">LCGL_0618</name>
</gene>
<accession>F9VCM7</accession>
<dbReference type="Proteomes" id="UP000008520">
    <property type="component" value="Chromosome"/>
</dbReference>
<dbReference type="AlphaFoldDB" id="F9VCM7"/>
<dbReference type="KEGG" id="lgv:LCGL_0618"/>
<protein>
    <submittedName>
        <fullName evidence="1">Uncharacterized protein</fullName>
    </submittedName>
</protein>
<proteinExistence type="predicted"/>
<evidence type="ECO:0000313" key="2">
    <source>
        <dbReference type="Proteomes" id="UP000008520"/>
    </source>
</evidence>
<dbReference type="EMBL" id="AP009333">
    <property type="protein sequence ID" value="BAK60078.1"/>
    <property type="molecule type" value="Genomic_DNA"/>
</dbReference>
<dbReference type="HOGENOM" id="CLU_2788636_0_0_9"/>
<evidence type="ECO:0000313" key="1">
    <source>
        <dbReference type="EMBL" id="BAK60078.1"/>
    </source>
</evidence>
<organism evidence="1 2">
    <name type="scientific">Lactococcus garvieae (strain Lg2)</name>
    <name type="common">Enterococcus seriolicida</name>
    <dbReference type="NCBI Taxonomy" id="420890"/>
    <lineage>
        <taxon>Bacteria</taxon>
        <taxon>Bacillati</taxon>
        <taxon>Bacillota</taxon>
        <taxon>Bacilli</taxon>
        <taxon>Lactobacillales</taxon>
        <taxon>Streptococcaceae</taxon>
        <taxon>Lactococcus</taxon>
    </lineage>
</organism>
<keyword evidence="2" id="KW-1185">Reference proteome</keyword>
<reference evidence="1 2" key="1">
    <citation type="journal article" date="2011" name="PLoS ONE">
        <title>Complete genome sequence and comparative analysis of the fish pathogen Lactococcus garvieae.</title>
        <authorList>
            <person name="Morita H."/>
            <person name="Toh H."/>
            <person name="Oshima K."/>
            <person name="Yoshizaki M."/>
            <person name="Kawanishi M."/>
            <person name="Nakaya K."/>
            <person name="Suzuki T."/>
            <person name="Miyauchi E."/>
            <person name="Ishii Y."/>
            <person name="Tanabe S."/>
            <person name="Murakami M."/>
            <person name="Hattori M."/>
        </authorList>
    </citation>
    <scope>NUCLEOTIDE SEQUENCE [LARGE SCALE GENOMIC DNA]</scope>
    <source>
        <strain evidence="1 2">Lg2</strain>
    </source>
</reference>
<dbReference type="STRING" id="420890.LCGL_0618"/>
<sequence length="68" mass="7675">MSCLVRFEQTYFILNISLYNLLSSGAEGVIKTGTHTFKGLIALIFMEKLRKFLASLFLVSEKNEGVNE</sequence>